<keyword evidence="1" id="KW-0732">Signal</keyword>
<protein>
    <recommendedName>
        <fullName evidence="4">Secreted protein</fullName>
    </recommendedName>
</protein>
<evidence type="ECO:0008006" key="4">
    <source>
        <dbReference type="Google" id="ProtNLM"/>
    </source>
</evidence>
<sequence length="146" mass="15373">MGLDSLELVLCSAATLTMSLVSAVSAIRGDPCSAGKPFWETCSPFEVSHCCWDSVSSETFVLGSGEGGRLFLSSSSCCLRTSSSSNVVSLSRAENLSSQVAADFSKASWRLMSFSTSSTLWPISRLDRYGSCPSSQASATLASLEN</sequence>
<organism evidence="2 3">
    <name type="scientific">Myotis myotis</name>
    <name type="common">Greater mouse-eared bat</name>
    <name type="synonym">Vespertilio myotis</name>
    <dbReference type="NCBI Taxonomy" id="51298"/>
    <lineage>
        <taxon>Eukaryota</taxon>
        <taxon>Metazoa</taxon>
        <taxon>Chordata</taxon>
        <taxon>Craniata</taxon>
        <taxon>Vertebrata</taxon>
        <taxon>Euteleostomi</taxon>
        <taxon>Mammalia</taxon>
        <taxon>Eutheria</taxon>
        <taxon>Laurasiatheria</taxon>
        <taxon>Chiroptera</taxon>
        <taxon>Yangochiroptera</taxon>
        <taxon>Vespertilionidae</taxon>
        <taxon>Myotis</taxon>
    </lineage>
</organism>
<dbReference type="EMBL" id="JABWUV010000007">
    <property type="protein sequence ID" value="KAF6341471.1"/>
    <property type="molecule type" value="Genomic_DNA"/>
</dbReference>
<dbReference type="Proteomes" id="UP000527355">
    <property type="component" value="Unassembled WGS sequence"/>
</dbReference>
<name>A0A7J7WVS0_MYOMY</name>
<evidence type="ECO:0000313" key="2">
    <source>
        <dbReference type="EMBL" id="KAF6341471.1"/>
    </source>
</evidence>
<evidence type="ECO:0000256" key="1">
    <source>
        <dbReference type="SAM" id="SignalP"/>
    </source>
</evidence>
<feature type="signal peptide" evidence="1">
    <location>
        <begin position="1"/>
        <end position="26"/>
    </location>
</feature>
<dbReference type="AlphaFoldDB" id="A0A7J7WVS0"/>
<reference evidence="2 3" key="1">
    <citation type="journal article" date="2020" name="Nature">
        <title>Six reference-quality genomes reveal evolution of bat adaptations.</title>
        <authorList>
            <person name="Jebb D."/>
            <person name="Huang Z."/>
            <person name="Pippel M."/>
            <person name="Hughes G.M."/>
            <person name="Lavrichenko K."/>
            <person name="Devanna P."/>
            <person name="Winkler S."/>
            <person name="Jermiin L.S."/>
            <person name="Skirmuntt E.C."/>
            <person name="Katzourakis A."/>
            <person name="Burkitt-Gray L."/>
            <person name="Ray D.A."/>
            <person name="Sullivan K.A.M."/>
            <person name="Roscito J.G."/>
            <person name="Kirilenko B.M."/>
            <person name="Davalos L.M."/>
            <person name="Corthals A.P."/>
            <person name="Power M.L."/>
            <person name="Jones G."/>
            <person name="Ransome R.D."/>
            <person name="Dechmann D.K.N."/>
            <person name="Locatelli A.G."/>
            <person name="Puechmaille S.J."/>
            <person name="Fedrigo O."/>
            <person name="Jarvis E.D."/>
            <person name="Hiller M."/>
            <person name="Vernes S.C."/>
            <person name="Myers E.W."/>
            <person name="Teeling E.C."/>
        </authorList>
    </citation>
    <scope>NUCLEOTIDE SEQUENCE [LARGE SCALE GENOMIC DNA]</scope>
    <source>
        <strain evidence="2">MMyoMyo1</strain>
        <tissue evidence="2">Flight muscle</tissue>
    </source>
</reference>
<comment type="caution">
    <text evidence="2">The sequence shown here is derived from an EMBL/GenBank/DDBJ whole genome shotgun (WGS) entry which is preliminary data.</text>
</comment>
<evidence type="ECO:0000313" key="3">
    <source>
        <dbReference type="Proteomes" id="UP000527355"/>
    </source>
</evidence>
<proteinExistence type="predicted"/>
<accession>A0A7J7WVS0</accession>
<gene>
    <name evidence="2" type="ORF">mMyoMyo1_011893</name>
</gene>
<keyword evidence="3" id="KW-1185">Reference proteome</keyword>
<feature type="chain" id="PRO_5029798661" description="Secreted protein" evidence="1">
    <location>
        <begin position="27"/>
        <end position="146"/>
    </location>
</feature>